<proteinExistence type="predicted"/>
<sequence length="191" mass="23063">MNLSILNDDIIMYIMNYLSDRDKIIFGSINHYMRFFLDKLYYTELRDYEVIKKLHYLERFKRIIYKFENKPIPNIVTDLIIKCSNIKNLIIPPHIIQITVCQCLYYKIYCGGIKVIINNKICKCKCFPRNDNSKFCGGAFYRISNNSPKDKFISIDDKDKPKIKYFDKNHHRYYNNIPKNNKSIKRNHCRY</sequence>
<accession>A0A6G6ADD0</accession>
<dbReference type="EMBL" id="MN175499">
    <property type="protein sequence ID" value="QID06567.1"/>
    <property type="molecule type" value="Genomic_DNA"/>
</dbReference>
<evidence type="ECO:0000313" key="1">
    <source>
        <dbReference type="EMBL" id="QID06567.1"/>
    </source>
</evidence>
<name>A0A6G6ADD0_9VIRU</name>
<reference evidence="1" key="1">
    <citation type="submission" date="2019-07" db="EMBL/GenBank/DDBJ databases">
        <title>The discovery of a new lineage B mimivirus raises questions about particles surface fibrils.</title>
        <authorList>
            <person name="Silva L.K.S."/>
            <person name="Rodrigues R.A.L."/>
            <person name="Andrade A.C.S.P."/>
            <person name="Hikida H."/>
            <person name="Andreani J."/>
            <person name="Levasseur A."/>
            <person name="La Scola B."/>
            <person name="Abrahao J.S."/>
        </authorList>
    </citation>
    <scope>NUCLEOTIDE SEQUENCE</scope>
    <source>
        <strain evidence="1">B60</strain>
    </source>
</reference>
<protein>
    <submittedName>
        <fullName evidence="1">F-box and FNIp repeat-containing protein</fullName>
    </submittedName>
</protein>
<organism evidence="1">
    <name type="scientific">Borely moumouvirus</name>
    <dbReference type="NCBI Taxonomy" id="2712067"/>
    <lineage>
        <taxon>Viruses</taxon>
        <taxon>Varidnaviria</taxon>
        <taxon>Bamfordvirae</taxon>
        <taxon>Nucleocytoviricota</taxon>
        <taxon>Megaviricetes</taxon>
        <taxon>Imitervirales</taxon>
        <taxon>Mimiviridae</taxon>
        <taxon>Megamimivirinae</taxon>
        <taxon>Moumouvirus</taxon>
    </lineage>
</organism>